<dbReference type="CDD" id="cd04171">
    <property type="entry name" value="SelB"/>
    <property type="match status" value="1"/>
</dbReference>
<dbReference type="PANTHER" id="PTHR43721:SF9">
    <property type="entry name" value="GTP-BINDING PROTEIN 1"/>
    <property type="match status" value="1"/>
</dbReference>
<feature type="compositionally biased region" description="Low complexity" evidence="9">
    <location>
        <begin position="325"/>
        <end position="340"/>
    </location>
</feature>
<dbReference type="InterPro" id="IPR057335">
    <property type="entry name" value="Beta-barrel_SelB"/>
</dbReference>
<comment type="subcellular location">
    <subcellularLocation>
        <location evidence="1">Cytoplasm</location>
    </subcellularLocation>
</comment>
<evidence type="ECO:0000256" key="5">
    <source>
        <dbReference type="ARBA" id="ARBA00022917"/>
    </source>
</evidence>
<dbReference type="Pfam" id="PF25461">
    <property type="entry name" value="Beta-barrel_SelB"/>
    <property type="match status" value="1"/>
</dbReference>
<dbReference type="InterPro" id="IPR015191">
    <property type="entry name" value="SelB_WHD4"/>
</dbReference>
<dbReference type="PROSITE" id="PS00301">
    <property type="entry name" value="G_TR_1"/>
    <property type="match status" value="1"/>
</dbReference>
<dbReference type="InterPro" id="IPR027417">
    <property type="entry name" value="P-loop_NTPase"/>
</dbReference>
<dbReference type="CDD" id="cd15491">
    <property type="entry name" value="selB_III"/>
    <property type="match status" value="1"/>
</dbReference>
<dbReference type="Pfam" id="PF03144">
    <property type="entry name" value="GTP_EFTU_D2"/>
    <property type="match status" value="1"/>
</dbReference>
<dbReference type="OrthoDB" id="9803139at2"/>
<dbReference type="PROSITE" id="PS51722">
    <property type="entry name" value="G_TR_2"/>
    <property type="match status" value="1"/>
</dbReference>
<dbReference type="SUPFAM" id="SSF50465">
    <property type="entry name" value="EF-Tu/eEF-1alpha/eIF2-gamma C-terminal domain"/>
    <property type="match status" value="1"/>
</dbReference>
<dbReference type="InterPro" id="IPR050055">
    <property type="entry name" value="EF-Tu_GTPase"/>
</dbReference>
<dbReference type="InterPro" id="IPR004535">
    <property type="entry name" value="Transl_elong_SelB"/>
</dbReference>
<keyword evidence="5" id="KW-0648">Protein biosynthesis</keyword>
<dbReference type="Pfam" id="PF00009">
    <property type="entry name" value="GTP_EFTU"/>
    <property type="match status" value="1"/>
</dbReference>
<dbReference type="Gene3D" id="2.40.30.10">
    <property type="entry name" value="Translation factors"/>
    <property type="match status" value="1"/>
</dbReference>
<dbReference type="InterPro" id="IPR009000">
    <property type="entry name" value="Transl_B-barrel_sf"/>
</dbReference>
<organism evidence="11 12">
    <name type="scientific">Cupriavidus pauculus</name>
    <dbReference type="NCBI Taxonomy" id="82633"/>
    <lineage>
        <taxon>Bacteria</taxon>
        <taxon>Pseudomonadati</taxon>
        <taxon>Pseudomonadota</taxon>
        <taxon>Betaproteobacteria</taxon>
        <taxon>Burkholderiales</taxon>
        <taxon>Burkholderiaceae</taxon>
        <taxon>Cupriavidus</taxon>
    </lineage>
</organism>
<dbReference type="InterPro" id="IPR009001">
    <property type="entry name" value="Transl_elong_EF1A/Init_IF2_C"/>
</dbReference>
<dbReference type="SUPFAM" id="SSF50447">
    <property type="entry name" value="Translation proteins"/>
    <property type="match status" value="1"/>
</dbReference>
<name>A0A5P2HEF4_9BURK</name>
<dbReference type="InterPro" id="IPR048931">
    <property type="entry name" value="WHD_2nd_SelB_bact"/>
</dbReference>
<evidence type="ECO:0000256" key="9">
    <source>
        <dbReference type="SAM" id="MobiDB-lite"/>
    </source>
</evidence>
<dbReference type="EMBL" id="CP044067">
    <property type="protein sequence ID" value="QET06422.1"/>
    <property type="molecule type" value="Genomic_DNA"/>
</dbReference>
<dbReference type="SUPFAM" id="SSF52540">
    <property type="entry name" value="P-loop containing nucleoside triphosphate hydrolases"/>
    <property type="match status" value="1"/>
</dbReference>
<dbReference type="Pfam" id="PF09107">
    <property type="entry name" value="WHD_3rd_SelB"/>
    <property type="match status" value="1"/>
</dbReference>
<evidence type="ECO:0000256" key="4">
    <source>
        <dbReference type="ARBA" id="ARBA00022741"/>
    </source>
</evidence>
<feature type="region of interest" description="Disordered" evidence="9">
    <location>
        <begin position="678"/>
        <end position="697"/>
    </location>
</feature>
<dbReference type="GO" id="GO:0003746">
    <property type="term" value="F:translation elongation factor activity"/>
    <property type="evidence" value="ECO:0007669"/>
    <property type="project" value="UniProtKB-KW"/>
</dbReference>
<dbReference type="Gene3D" id="1.10.10.10">
    <property type="entry name" value="Winged helix-like DNA-binding domain superfamily/Winged helix DNA-binding domain"/>
    <property type="match status" value="3"/>
</dbReference>
<dbReference type="RefSeq" id="WP_150377140.1">
    <property type="nucleotide sequence ID" value="NZ_CP044067.1"/>
</dbReference>
<dbReference type="AlphaFoldDB" id="A0A5P2HEF4"/>
<dbReference type="GO" id="GO:0003924">
    <property type="term" value="F:GTPase activity"/>
    <property type="evidence" value="ECO:0007669"/>
    <property type="project" value="InterPro"/>
</dbReference>
<dbReference type="Pfam" id="PF09106">
    <property type="entry name" value="WHD_2nd_SelB"/>
    <property type="match status" value="1"/>
</dbReference>
<dbReference type="GO" id="GO:0001514">
    <property type="term" value="P:selenocysteine incorporation"/>
    <property type="evidence" value="ECO:0007669"/>
    <property type="project" value="InterPro"/>
</dbReference>
<dbReference type="InterPro" id="IPR000795">
    <property type="entry name" value="T_Tr_GTP-bd_dom"/>
</dbReference>
<accession>A0A5P2HEF4</accession>
<keyword evidence="3" id="KW-0963">Cytoplasm</keyword>
<dbReference type="InterPro" id="IPR031157">
    <property type="entry name" value="G_TR_CS"/>
</dbReference>
<dbReference type="SUPFAM" id="SSF46785">
    <property type="entry name" value="Winged helix' DNA-binding domain"/>
    <property type="match status" value="3"/>
</dbReference>
<proteinExistence type="predicted"/>
<dbReference type="InterPro" id="IPR036390">
    <property type="entry name" value="WH_DNA-bd_sf"/>
</dbReference>
<evidence type="ECO:0000256" key="6">
    <source>
        <dbReference type="ARBA" id="ARBA00023134"/>
    </source>
</evidence>
<dbReference type="InterPro" id="IPR004161">
    <property type="entry name" value="EFTu-like_2"/>
</dbReference>
<dbReference type="PANTHER" id="PTHR43721">
    <property type="entry name" value="ELONGATION FACTOR TU-RELATED"/>
    <property type="match status" value="1"/>
</dbReference>
<sequence>MIVGTAGHIDHGKTTLVRTLTGVDTDRLKEEKARGISIELGYAYTPLPNGDVLGYIDVPGHEKLIHTMAAGASGIDLALLVIAADDGVMPQTREHLAIVQRLGVPRAAVALTKADRVDAARLGAVEADVAALLADTPYADAPRFPLDGTDAGHAGVLALRAYLHDAAMRMPARREAGLFRLAVDRVFTLAGHGTVVTGTVFNGHVRVGDAMQLAPAGLPVRIRSIHAQQRAAEVGVAGQRCALNLAGIDKDAIRRGDWIMDPALLPPSPVTRLDVSLALTPGIDVRVGHWTPVHVHLGATHRTANVVLLDREVLTAGRMDAATGALPAGPSSAGLPSAGSDGDGAQRGGMALAQLVFTSPVCAQAGDRLILRNAQATQTIGGGTVLDNVAPERHRRTPARLDWLRAIAAMLDGAGLAPLLAQAPHGIAHGRLVRLTGLPPEAWDVPPDALSFGGTGRGASPDGHAAPSHAGSRHAAGEDRCLILAPYLQALRQRILDTLTAFHARLPDEPGLNAGSLRRLAFAGAAVPDALWTALLDALLADGELDRHGGWLRLPTHEIAMTDAERALADELLPRVLAGGNDPPWVRDHAAALNAPEDAVRALLRKLARQGAIHQVVRDLFYADATIDTLAAQLASLAQTHTRVEAVHFRDAVGLGRKRAIQILEFFDRAGYTRRVGNGRMLRPNTEWSRETDPQQH</sequence>
<dbReference type="InterPro" id="IPR015190">
    <property type="entry name" value="Elong_fac_SelB-wing-hlx_typ-2"/>
</dbReference>
<feature type="region of interest" description="Disordered" evidence="9">
    <location>
        <begin position="325"/>
        <end position="344"/>
    </location>
</feature>
<dbReference type="PRINTS" id="PR00315">
    <property type="entry name" value="ELONGATNFCT"/>
</dbReference>
<dbReference type="GO" id="GO:0005737">
    <property type="term" value="C:cytoplasm"/>
    <property type="evidence" value="ECO:0007669"/>
    <property type="project" value="UniProtKB-SubCell"/>
</dbReference>
<dbReference type="InterPro" id="IPR036388">
    <property type="entry name" value="WH-like_DNA-bd_sf"/>
</dbReference>
<feature type="region of interest" description="Disordered" evidence="9">
    <location>
        <begin position="451"/>
        <end position="472"/>
    </location>
</feature>
<evidence type="ECO:0000259" key="10">
    <source>
        <dbReference type="PROSITE" id="PS51722"/>
    </source>
</evidence>
<evidence type="ECO:0000256" key="1">
    <source>
        <dbReference type="ARBA" id="ARBA00004496"/>
    </source>
</evidence>
<feature type="domain" description="Tr-type G" evidence="10">
    <location>
        <begin position="1"/>
        <end position="171"/>
    </location>
</feature>
<feature type="compositionally biased region" description="Basic and acidic residues" evidence="9">
    <location>
        <begin position="688"/>
        <end position="697"/>
    </location>
</feature>
<evidence type="ECO:0000256" key="7">
    <source>
        <dbReference type="ARBA" id="ARBA00025526"/>
    </source>
</evidence>
<dbReference type="Proteomes" id="UP000322822">
    <property type="component" value="Chromosome 2"/>
</dbReference>
<protein>
    <recommendedName>
        <fullName evidence="2">Selenocysteine-specific elongation factor</fullName>
    </recommendedName>
    <alternativeName>
        <fullName evidence="8">SelB translation factor</fullName>
    </alternativeName>
</protein>
<evidence type="ECO:0000313" key="12">
    <source>
        <dbReference type="Proteomes" id="UP000322822"/>
    </source>
</evidence>
<dbReference type="Pfam" id="PF21214">
    <property type="entry name" value="WHD_2nd_SelB_bact"/>
    <property type="match status" value="1"/>
</dbReference>
<reference evidence="11 12" key="1">
    <citation type="submission" date="2019-09" db="EMBL/GenBank/DDBJ databases">
        <title>FDA dAtabase for Regulatory Grade micrObial Sequences (FDA-ARGOS): Supporting development and validation of Infectious Disease Dx tests.</title>
        <authorList>
            <person name="Sciortino C."/>
            <person name="Tallon L."/>
            <person name="Sadzewicz L."/>
            <person name="Vavikolanu K."/>
            <person name="Mehta A."/>
            <person name="Aluvathingal J."/>
            <person name="Nadendla S."/>
            <person name="Nandy P."/>
            <person name="Geyer C."/>
            <person name="Yan Y."/>
            <person name="Sichtig H."/>
        </authorList>
    </citation>
    <scope>NUCLEOTIDE SEQUENCE [LARGE SCALE GENOMIC DNA]</scope>
    <source>
        <strain evidence="11 12">FDAARGOS_664</strain>
    </source>
</reference>
<dbReference type="Gene3D" id="3.40.50.300">
    <property type="entry name" value="P-loop containing nucleotide triphosphate hydrolases"/>
    <property type="match status" value="1"/>
</dbReference>
<dbReference type="GO" id="GO:0005525">
    <property type="term" value="F:GTP binding"/>
    <property type="evidence" value="ECO:0007669"/>
    <property type="project" value="UniProtKB-KW"/>
</dbReference>
<keyword evidence="11" id="KW-0251">Elongation factor</keyword>
<dbReference type="CDD" id="cd03696">
    <property type="entry name" value="SelB_II"/>
    <property type="match status" value="1"/>
</dbReference>
<evidence type="ECO:0000256" key="8">
    <source>
        <dbReference type="ARBA" id="ARBA00031615"/>
    </source>
</evidence>
<dbReference type="NCBIfam" id="TIGR00475">
    <property type="entry name" value="selB"/>
    <property type="match status" value="1"/>
</dbReference>
<gene>
    <name evidence="11" type="primary">selB</name>
    <name evidence="11" type="ORF">FOB72_31555</name>
</gene>
<evidence type="ECO:0000256" key="3">
    <source>
        <dbReference type="ARBA" id="ARBA00022490"/>
    </source>
</evidence>
<dbReference type="GO" id="GO:0003723">
    <property type="term" value="F:RNA binding"/>
    <property type="evidence" value="ECO:0007669"/>
    <property type="project" value="InterPro"/>
</dbReference>
<keyword evidence="6" id="KW-0342">GTP-binding</keyword>
<evidence type="ECO:0000313" key="11">
    <source>
        <dbReference type="EMBL" id="QET06422.1"/>
    </source>
</evidence>
<comment type="function">
    <text evidence="7">Translation factor necessary for the incorporation of selenocysteine into proteins. It probably replaces EF-Tu for the insertion of selenocysteine directed by the UGA codon. SelB binds GTP and GDP.</text>
</comment>
<keyword evidence="4" id="KW-0547">Nucleotide-binding</keyword>
<evidence type="ECO:0000256" key="2">
    <source>
        <dbReference type="ARBA" id="ARBA00015953"/>
    </source>
</evidence>